<keyword evidence="1" id="KW-1133">Transmembrane helix</keyword>
<name>A0A4T3EY35_9SPHN</name>
<evidence type="ECO:0000313" key="3">
    <source>
        <dbReference type="EMBL" id="TIX48961.1"/>
    </source>
</evidence>
<organism evidence="3 4">
    <name type="scientific">Alteraurantiacibacter aquimixticola</name>
    <dbReference type="NCBI Taxonomy" id="2489173"/>
    <lineage>
        <taxon>Bacteria</taxon>
        <taxon>Pseudomonadati</taxon>
        <taxon>Pseudomonadota</taxon>
        <taxon>Alphaproteobacteria</taxon>
        <taxon>Sphingomonadales</taxon>
        <taxon>Erythrobacteraceae</taxon>
        <taxon>Alteraurantiacibacter</taxon>
    </lineage>
</organism>
<keyword evidence="4" id="KW-1185">Reference proteome</keyword>
<evidence type="ECO:0000256" key="2">
    <source>
        <dbReference type="SAM" id="SignalP"/>
    </source>
</evidence>
<keyword evidence="1" id="KW-0812">Transmembrane</keyword>
<feature type="chain" id="PRO_5020593265" evidence="2">
    <location>
        <begin position="24"/>
        <end position="94"/>
    </location>
</feature>
<comment type="caution">
    <text evidence="3">The sequence shown here is derived from an EMBL/GenBank/DDBJ whole genome shotgun (WGS) entry which is preliminary data.</text>
</comment>
<protein>
    <submittedName>
        <fullName evidence="3">Uncharacterized protein</fullName>
    </submittedName>
</protein>
<reference evidence="3 4" key="1">
    <citation type="submission" date="2019-04" db="EMBL/GenBank/DDBJ databases">
        <title>Altererythrobacter aquimixticola sp. nov., isolated from sediment of junction between the ocean and a freshwater spring.</title>
        <authorList>
            <person name="Yoon J.-H."/>
        </authorList>
    </citation>
    <scope>NUCLEOTIDE SEQUENCE [LARGE SCALE GENOMIC DNA]</scope>
    <source>
        <strain evidence="3 4">SSKS-13</strain>
    </source>
</reference>
<accession>A0A4T3EY35</accession>
<sequence length="94" mass="9313">MFKSALACVAAAGLVLAPVAASANTRAADNAVSLASIAQGMDRSASPIGESENLKGKSEWLLVLLFGGLAAAIVLLIEDGEKEVENGASPGTGS</sequence>
<dbReference type="EMBL" id="SSHH01000004">
    <property type="protein sequence ID" value="TIX48961.1"/>
    <property type="molecule type" value="Genomic_DNA"/>
</dbReference>
<dbReference type="RefSeq" id="WP_136694535.1">
    <property type="nucleotide sequence ID" value="NZ_SSHH01000004.1"/>
</dbReference>
<keyword evidence="2" id="KW-0732">Signal</keyword>
<evidence type="ECO:0000256" key="1">
    <source>
        <dbReference type="SAM" id="Phobius"/>
    </source>
</evidence>
<feature type="signal peptide" evidence="2">
    <location>
        <begin position="1"/>
        <end position="23"/>
    </location>
</feature>
<proteinExistence type="predicted"/>
<dbReference type="AlphaFoldDB" id="A0A4T3EY35"/>
<evidence type="ECO:0000313" key="4">
    <source>
        <dbReference type="Proteomes" id="UP000309389"/>
    </source>
</evidence>
<gene>
    <name evidence="3" type="ORF">E5222_14595</name>
</gene>
<keyword evidence="1" id="KW-0472">Membrane</keyword>
<dbReference type="Proteomes" id="UP000309389">
    <property type="component" value="Unassembled WGS sequence"/>
</dbReference>
<feature type="transmembrane region" description="Helical" evidence="1">
    <location>
        <begin position="60"/>
        <end position="77"/>
    </location>
</feature>